<protein>
    <submittedName>
        <fullName evidence="2">Signaling mucin HKR1</fullName>
    </submittedName>
</protein>
<comment type="caution">
    <text evidence="2">The sequence shown here is derived from an EMBL/GenBank/DDBJ whole genome shotgun (WGS) entry which is preliminary data.</text>
</comment>
<feature type="compositionally biased region" description="Basic and acidic residues" evidence="1">
    <location>
        <begin position="116"/>
        <end position="129"/>
    </location>
</feature>
<dbReference type="Gramene" id="OE9A044735T1">
    <property type="protein sequence ID" value="OE9A044735C1"/>
    <property type="gene ID" value="OE9A044735"/>
</dbReference>
<dbReference type="EMBL" id="CACTIH010005719">
    <property type="protein sequence ID" value="CAA3000906.1"/>
    <property type="molecule type" value="Genomic_DNA"/>
</dbReference>
<dbReference type="PANTHER" id="PTHR46445:SF3">
    <property type="entry name" value="RNA POLYMERASE II DEGRADATION FACTOR-LIKE PROTEIN (DUF1296)-RELATED"/>
    <property type="match status" value="1"/>
</dbReference>
<evidence type="ECO:0000313" key="3">
    <source>
        <dbReference type="Proteomes" id="UP000594638"/>
    </source>
</evidence>
<evidence type="ECO:0000313" key="2">
    <source>
        <dbReference type="EMBL" id="CAA3000906.1"/>
    </source>
</evidence>
<feature type="compositionally biased region" description="Polar residues" evidence="1">
    <location>
        <begin position="138"/>
        <end position="148"/>
    </location>
</feature>
<feature type="region of interest" description="Disordered" evidence="1">
    <location>
        <begin position="23"/>
        <end position="58"/>
    </location>
</feature>
<accession>A0A8S0TBM5</accession>
<dbReference type="Proteomes" id="UP000594638">
    <property type="component" value="Unassembled WGS sequence"/>
</dbReference>
<feature type="region of interest" description="Disordered" evidence="1">
    <location>
        <begin position="96"/>
        <end position="150"/>
    </location>
</feature>
<dbReference type="OrthoDB" id="762072at2759"/>
<dbReference type="AlphaFoldDB" id="A0A8S0TBM5"/>
<feature type="compositionally biased region" description="Polar residues" evidence="1">
    <location>
        <begin position="31"/>
        <end position="42"/>
    </location>
</feature>
<keyword evidence="3" id="KW-1185">Reference proteome</keyword>
<dbReference type="PANTHER" id="PTHR46445">
    <property type="entry name" value="RNA POLYMERASE II DEGRADATION FACTOR-LIKE PROTEIN (DUF1296)"/>
    <property type="match status" value="1"/>
</dbReference>
<gene>
    <name evidence="2" type="ORF">OLEA9_A044735</name>
</gene>
<sequence length="425" mass="46029">MRIKTKLVHYTIILFDGLESVNKDTTESRSHGGSNNSTQGSKSDADQGLPANGERPSEVIPDDLQVRMTDCSHLSFGSFGFGMSYVFSSGPSASMPVNSNLEEDHRDSDVSSVEHSNTRNSEHFGEDSLKNPPDGNSFHKTGSESYDASQPEEMKMVNIEMAHGNQYAFPPSTPDYTFDNAQHLNAAFAQSQTNSQMQNLSSFSNVMKQVHTNSLPSTMLAANVHSSRESDLQYSPFSVTQSLPTKSGNSASSIGGSTISMPEALKTSSFPSTQPTPESLFGKNVATGPPLPQHLPVHPYSQPSIPLGPFAYMIGYPFLPQSFTYMPSAFQQQFAGNNTYHQSSAAILPQYKNSVSVSSLPQSAAVASGYDGFGSTTTIPGNFLMNMPTAPSGTNLSYDDVLSSRYKDSNHLISLQQVYFQFHGI</sequence>
<evidence type="ECO:0000256" key="1">
    <source>
        <dbReference type="SAM" id="MobiDB-lite"/>
    </source>
</evidence>
<organism evidence="2 3">
    <name type="scientific">Olea europaea subsp. europaea</name>
    <dbReference type="NCBI Taxonomy" id="158383"/>
    <lineage>
        <taxon>Eukaryota</taxon>
        <taxon>Viridiplantae</taxon>
        <taxon>Streptophyta</taxon>
        <taxon>Embryophyta</taxon>
        <taxon>Tracheophyta</taxon>
        <taxon>Spermatophyta</taxon>
        <taxon>Magnoliopsida</taxon>
        <taxon>eudicotyledons</taxon>
        <taxon>Gunneridae</taxon>
        <taxon>Pentapetalae</taxon>
        <taxon>asterids</taxon>
        <taxon>lamiids</taxon>
        <taxon>Lamiales</taxon>
        <taxon>Oleaceae</taxon>
        <taxon>Oleeae</taxon>
        <taxon>Olea</taxon>
    </lineage>
</organism>
<reference evidence="2 3" key="1">
    <citation type="submission" date="2019-12" db="EMBL/GenBank/DDBJ databases">
        <authorList>
            <person name="Alioto T."/>
            <person name="Alioto T."/>
            <person name="Gomez Garrido J."/>
        </authorList>
    </citation>
    <scope>NUCLEOTIDE SEQUENCE [LARGE SCALE GENOMIC DNA]</scope>
</reference>
<proteinExistence type="predicted"/>
<name>A0A8S0TBM5_OLEEU</name>